<name>A0A6S6SV77_9GAMM</name>
<gene>
    <name evidence="1" type="ORF">HELGO_WM12820</name>
</gene>
<evidence type="ECO:0000313" key="1">
    <source>
        <dbReference type="EMBL" id="CAA6808704.1"/>
    </source>
</evidence>
<protein>
    <submittedName>
        <fullName evidence="1">Uncharacterized protein</fullName>
    </submittedName>
</protein>
<sequence>NSMSEKRKHRLQVIDGGKSEAYQKRINTMSRTRKEDPKMIRLDQWRERMTLLFARQRT</sequence>
<organism evidence="1">
    <name type="scientific">uncultured Thiotrichaceae bacterium</name>
    <dbReference type="NCBI Taxonomy" id="298394"/>
    <lineage>
        <taxon>Bacteria</taxon>
        <taxon>Pseudomonadati</taxon>
        <taxon>Pseudomonadota</taxon>
        <taxon>Gammaproteobacteria</taxon>
        <taxon>Thiotrichales</taxon>
        <taxon>Thiotrichaceae</taxon>
        <taxon>environmental samples</taxon>
    </lineage>
</organism>
<feature type="non-terminal residue" evidence="1">
    <location>
        <position position="1"/>
    </location>
</feature>
<proteinExistence type="predicted"/>
<reference evidence="1" key="1">
    <citation type="submission" date="2020-01" db="EMBL/GenBank/DDBJ databases">
        <authorList>
            <person name="Meier V. D."/>
            <person name="Meier V D."/>
        </authorList>
    </citation>
    <scope>NUCLEOTIDE SEQUENCE</scope>
    <source>
        <strain evidence="1">HLG_WM_MAG_07</strain>
    </source>
</reference>
<dbReference type="AlphaFoldDB" id="A0A6S6SV77"/>
<dbReference type="EMBL" id="CACVAY010000037">
    <property type="protein sequence ID" value="CAA6808704.1"/>
    <property type="molecule type" value="Genomic_DNA"/>
</dbReference>
<accession>A0A6S6SV77</accession>